<name>A0ABQ2M7X9_9ACTN</name>
<reference evidence="2" key="1">
    <citation type="journal article" date="2019" name="Int. J. Syst. Evol. Microbiol.">
        <title>The Global Catalogue of Microorganisms (GCM) 10K type strain sequencing project: providing services to taxonomists for standard genome sequencing and annotation.</title>
        <authorList>
            <consortium name="The Broad Institute Genomics Platform"/>
            <consortium name="The Broad Institute Genome Sequencing Center for Infectious Disease"/>
            <person name="Wu L."/>
            <person name="Ma J."/>
        </authorList>
    </citation>
    <scope>NUCLEOTIDE SEQUENCE [LARGE SCALE GENOMIC DNA]</scope>
    <source>
        <strain evidence="2">CGMCC 4.7349</strain>
    </source>
</reference>
<protein>
    <submittedName>
        <fullName evidence="1">Uncharacterized protein</fullName>
    </submittedName>
</protein>
<comment type="caution">
    <text evidence="1">The sequence shown here is derived from an EMBL/GenBank/DDBJ whole genome shotgun (WGS) entry which is preliminary data.</text>
</comment>
<organism evidence="1 2">
    <name type="scientific">Streptomyces lasiicapitis</name>
    <dbReference type="NCBI Taxonomy" id="1923961"/>
    <lineage>
        <taxon>Bacteria</taxon>
        <taxon>Bacillati</taxon>
        <taxon>Actinomycetota</taxon>
        <taxon>Actinomycetes</taxon>
        <taxon>Kitasatosporales</taxon>
        <taxon>Streptomycetaceae</taxon>
        <taxon>Streptomyces</taxon>
    </lineage>
</organism>
<gene>
    <name evidence="1" type="ORF">GCM10012286_42420</name>
</gene>
<dbReference type="Pfam" id="PF19147">
    <property type="entry name" value="DUF5829"/>
    <property type="match status" value="1"/>
</dbReference>
<dbReference type="InterPro" id="IPR043869">
    <property type="entry name" value="DUF5829"/>
</dbReference>
<dbReference type="RefSeq" id="WP_189175318.1">
    <property type="nucleotide sequence ID" value="NZ_BMNG01000009.1"/>
</dbReference>
<evidence type="ECO:0000313" key="1">
    <source>
        <dbReference type="EMBL" id="GGO47948.1"/>
    </source>
</evidence>
<dbReference type="EMBL" id="BMNG01000009">
    <property type="protein sequence ID" value="GGO47948.1"/>
    <property type="molecule type" value="Genomic_DNA"/>
</dbReference>
<sequence length="308" mass="33511">MLMVLALALTAALLGTVEGGARTARAESGGPHPGRQLLFFNHAYGVLDRETADAVEHSTYLRKFANFQVRTTTGSDGRTWTGRYLLGRETYIELFGVGDVPDSPLGDTGMGVSTERIGDLATARERLRDEGVTDPVDFSQTRDFGDGVPVPWYDGFLTFDAYDSFGAWSMEYRQEYFADPRSNTEPAAYPGDVGRERYLPDTYRERRMRDVTSIHLATSARDVGNTVPLLRAGGFHVRSLADGGAVAKRGGTTIRLDAVASDEAGLRQVTFSLNRPVAHRHEERIGRSTLVVGPGAGAVWTFGEGAAD</sequence>
<accession>A0ABQ2M7X9</accession>
<evidence type="ECO:0000313" key="2">
    <source>
        <dbReference type="Proteomes" id="UP000656881"/>
    </source>
</evidence>
<dbReference type="Proteomes" id="UP000656881">
    <property type="component" value="Unassembled WGS sequence"/>
</dbReference>
<keyword evidence="2" id="KW-1185">Reference proteome</keyword>
<proteinExistence type="predicted"/>